<dbReference type="Proteomes" id="UP000887159">
    <property type="component" value="Unassembled WGS sequence"/>
</dbReference>
<reference evidence="1" key="1">
    <citation type="submission" date="2020-08" db="EMBL/GenBank/DDBJ databases">
        <title>Multicomponent nature underlies the extraordinary mechanical properties of spider dragline silk.</title>
        <authorList>
            <person name="Kono N."/>
            <person name="Nakamura H."/>
            <person name="Mori M."/>
            <person name="Yoshida Y."/>
            <person name="Ohtoshi R."/>
            <person name="Malay A.D."/>
            <person name="Moran D.A.P."/>
            <person name="Tomita M."/>
            <person name="Numata K."/>
            <person name="Arakawa K."/>
        </authorList>
    </citation>
    <scope>NUCLEOTIDE SEQUENCE</scope>
</reference>
<dbReference type="EMBL" id="BMAU01021223">
    <property type="protein sequence ID" value="GFY00891.1"/>
    <property type="molecule type" value="Genomic_DNA"/>
</dbReference>
<protein>
    <submittedName>
        <fullName evidence="1">Uncharacterized protein</fullName>
    </submittedName>
</protein>
<gene>
    <name evidence="1" type="ORF">TNCV_4529101</name>
</gene>
<name>A0A8X6S2L7_TRICX</name>
<organism evidence="1 2">
    <name type="scientific">Trichonephila clavipes</name>
    <name type="common">Golden silk orbweaver</name>
    <name type="synonym">Nephila clavipes</name>
    <dbReference type="NCBI Taxonomy" id="2585209"/>
    <lineage>
        <taxon>Eukaryota</taxon>
        <taxon>Metazoa</taxon>
        <taxon>Ecdysozoa</taxon>
        <taxon>Arthropoda</taxon>
        <taxon>Chelicerata</taxon>
        <taxon>Arachnida</taxon>
        <taxon>Araneae</taxon>
        <taxon>Araneomorphae</taxon>
        <taxon>Entelegynae</taxon>
        <taxon>Araneoidea</taxon>
        <taxon>Nephilidae</taxon>
        <taxon>Trichonephila</taxon>
    </lineage>
</organism>
<proteinExistence type="predicted"/>
<evidence type="ECO:0000313" key="1">
    <source>
        <dbReference type="EMBL" id="GFY00891.1"/>
    </source>
</evidence>
<keyword evidence="2" id="KW-1185">Reference proteome</keyword>
<comment type="caution">
    <text evidence="1">The sequence shown here is derived from an EMBL/GenBank/DDBJ whole genome shotgun (WGS) entry which is preliminary data.</text>
</comment>
<evidence type="ECO:0000313" key="2">
    <source>
        <dbReference type="Proteomes" id="UP000887159"/>
    </source>
</evidence>
<accession>A0A8X6S2L7</accession>
<dbReference type="AlphaFoldDB" id="A0A8X6S2L7"/>
<sequence length="88" mass="10105">MARTTRSRWSHRCSIGFKSGEFAGQGGRLTHPGALRTTHVHWQLYGTSHCPAGRSHHPEEEQCACRVDMVRKDRFVLVLIHRAFHNDK</sequence>